<sequence>MERGGGGGWRVSRGMLPLLALHAFNEYHRLPWKPPVTAALLATNTLIYLRPAFLDSLVPSIHEVWFNPHLILKYKDLKRFFLSPFYHASESHLFYNMMSLLWKGIQLETSMGSNEFAAMVVALLAMSQGITLLLAKSLVLFFDYERAYYSEYAVGFSGVLFAMKVVLNSRSEDYTNVHGLLVPARYAAWAELIIIQMFVPGVSFIGHLGGILAGILYLKLKGGYSGSDPLTTIIRGATGVLSWPLRFARYLFRRPRIYGRGTVGGSDTRRTAPITWRCPACTFDNSGWLSICEMCGTSRSGNDLSSDQLSRHSNIPLEELRHRRIERFG</sequence>
<evidence type="ECO:0000256" key="7">
    <source>
        <dbReference type="ARBA" id="ARBA00022801"/>
    </source>
</evidence>
<evidence type="ECO:0000256" key="3">
    <source>
        <dbReference type="ARBA" id="ARBA00022670"/>
    </source>
</evidence>
<dbReference type="AlphaFoldDB" id="A0A2H5PX59"/>
<feature type="transmembrane region" description="Helical" evidence="12">
    <location>
        <begin position="116"/>
        <end position="135"/>
    </location>
</feature>
<dbReference type="Gene3D" id="1.20.1540.10">
    <property type="entry name" value="Rhomboid-like"/>
    <property type="match status" value="1"/>
</dbReference>
<dbReference type="GO" id="GO:0008270">
    <property type="term" value="F:zinc ion binding"/>
    <property type="evidence" value="ECO:0007669"/>
    <property type="project" value="UniProtKB-KW"/>
</dbReference>
<comment type="similarity">
    <text evidence="2">Belongs to the peptidase S54 family.</text>
</comment>
<dbReference type="SUPFAM" id="SSF90209">
    <property type="entry name" value="Ran binding protein zinc finger-like"/>
    <property type="match status" value="1"/>
</dbReference>
<keyword evidence="6 11" id="KW-0863">Zinc-finger</keyword>
<dbReference type="STRING" id="55188.A0A2H5PX59"/>
<organism evidence="14 15">
    <name type="scientific">Citrus unshiu</name>
    <name type="common">Satsuma mandarin</name>
    <name type="synonym">Citrus nobilis var. unshiu</name>
    <dbReference type="NCBI Taxonomy" id="55188"/>
    <lineage>
        <taxon>Eukaryota</taxon>
        <taxon>Viridiplantae</taxon>
        <taxon>Streptophyta</taxon>
        <taxon>Embryophyta</taxon>
        <taxon>Tracheophyta</taxon>
        <taxon>Spermatophyta</taxon>
        <taxon>Magnoliopsida</taxon>
        <taxon>eudicotyledons</taxon>
        <taxon>Gunneridae</taxon>
        <taxon>Pentapetalae</taxon>
        <taxon>rosids</taxon>
        <taxon>malvids</taxon>
        <taxon>Sapindales</taxon>
        <taxon>Rutaceae</taxon>
        <taxon>Aurantioideae</taxon>
        <taxon>Citrus</taxon>
    </lineage>
</organism>
<evidence type="ECO:0000256" key="12">
    <source>
        <dbReference type="SAM" id="Phobius"/>
    </source>
</evidence>
<keyword evidence="4 12" id="KW-0812">Transmembrane</keyword>
<dbReference type="PANTHER" id="PTHR43066:SF1">
    <property type="entry name" value="RHOMBOID PROTEIN 2"/>
    <property type="match status" value="1"/>
</dbReference>
<evidence type="ECO:0000256" key="5">
    <source>
        <dbReference type="ARBA" id="ARBA00022723"/>
    </source>
</evidence>
<feature type="transmembrane region" description="Helical" evidence="12">
    <location>
        <begin position="230"/>
        <end position="252"/>
    </location>
</feature>
<dbReference type="PANTHER" id="PTHR43066">
    <property type="entry name" value="RHOMBOID-RELATED PROTEIN"/>
    <property type="match status" value="1"/>
</dbReference>
<feature type="domain" description="RanBP2-type" evidence="13">
    <location>
        <begin position="270"/>
        <end position="301"/>
    </location>
</feature>
<keyword evidence="15" id="KW-1185">Reference proteome</keyword>
<evidence type="ECO:0000256" key="10">
    <source>
        <dbReference type="ARBA" id="ARBA00023136"/>
    </source>
</evidence>
<keyword evidence="5" id="KW-0479">Metal-binding</keyword>
<evidence type="ECO:0000256" key="8">
    <source>
        <dbReference type="ARBA" id="ARBA00022833"/>
    </source>
</evidence>
<comment type="caution">
    <text evidence="14">The sequence shown here is derived from an EMBL/GenBank/DDBJ whole genome shotgun (WGS) entry which is preliminary data.</text>
</comment>
<evidence type="ECO:0000256" key="2">
    <source>
        <dbReference type="ARBA" id="ARBA00009045"/>
    </source>
</evidence>
<keyword evidence="10 12" id="KW-0472">Membrane</keyword>
<evidence type="ECO:0000256" key="11">
    <source>
        <dbReference type="PROSITE-ProRule" id="PRU00322"/>
    </source>
</evidence>
<evidence type="ECO:0000313" key="15">
    <source>
        <dbReference type="Proteomes" id="UP000236630"/>
    </source>
</evidence>
<dbReference type="GO" id="GO:0004252">
    <property type="term" value="F:serine-type endopeptidase activity"/>
    <property type="evidence" value="ECO:0007669"/>
    <property type="project" value="InterPro"/>
</dbReference>
<protein>
    <recommendedName>
        <fullName evidence="13">RanBP2-type domain-containing protein</fullName>
    </recommendedName>
</protein>
<keyword evidence="9 12" id="KW-1133">Transmembrane helix</keyword>
<accession>A0A2H5PX59</accession>
<evidence type="ECO:0000256" key="1">
    <source>
        <dbReference type="ARBA" id="ARBA00004141"/>
    </source>
</evidence>
<dbReference type="FunFam" id="1.20.1540.10:FF:000026">
    <property type="entry name" value="Rhomboid-like protein 14, mitochondrial"/>
    <property type="match status" value="1"/>
</dbReference>
<dbReference type="InterPro" id="IPR035952">
    <property type="entry name" value="Rhomboid-like_sf"/>
</dbReference>
<dbReference type="GO" id="GO:0006508">
    <property type="term" value="P:proteolysis"/>
    <property type="evidence" value="ECO:0007669"/>
    <property type="project" value="UniProtKB-KW"/>
</dbReference>
<keyword evidence="7" id="KW-0378">Hydrolase</keyword>
<proteinExistence type="inferred from homology"/>
<keyword evidence="3" id="KW-0645">Protease</keyword>
<evidence type="ECO:0000313" key="14">
    <source>
        <dbReference type="EMBL" id="GAY56969.1"/>
    </source>
</evidence>
<name>A0A2H5PX59_CITUN</name>
<dbReference type="PROSITE" id="PS01358">
    <property type="entry name" value="ZF_RANBP2_1"/>
    <property type="match status" value="1"/>
</dbReference>
<evidence type="ECO:0000256" key="9">
    <source>
        <dbReference type="ARBA" id="ARBA00022989"/>
    </source>
</evidence>
<dbReference type="Pfam" id="PF01694">
    <property type="entry name" value="Rhomboid"/>
    <property type="match status" value="1"/>
</dbReference>
<gene>
    <name evidence="14" type="ORF">CUMW_175850</name>
</gene>
<reference evidence="14 15" key="1">
    <citation type="journal article" date="2017" name="Front. Genet.">
        <title>Draft sequencing of the heterozygous diploid genome of Satsuma (Citrus unshiu Marc.) using a hybrid assembly approach.</title>
        <authorList>
            <person name="Shimizu T."/>
            <person name="Tanizawa Y."/>
            <person name="Mochizuki T."/>
            <person name="Nagasaki H."/>
            <person name="Yoshioka T."/>
            <person name="Toyoda A."/>
            <person name="Fujiyama A."/>
            <person name="Kaminuma E."/>
            <person name="Nakamura Y."/>
        </authorList>
    </citation>
    <scope>NUCLEOTIDE SEQUENCE [LARGE SCALE GENOMIC DNA]</scope>
    <source>
        <strain evidence="15">cv. Miyagawa wase</strain>
    </source>
</reference>
<dbReference type="InterPro" id="IPR001876">
    <property type="entry name" value="Znf_RanBP2"/>
</dbReference>
<evidence type="ECO:0000256" key="4">
    <source>
        <dbReference type="ARBA" id="ARBA00022692"/>
    </source>
</evidence>
<evidence type="ECO:0000259" key="13">
    <source>
        <dbReference type="PROSITE" id="PS50199"/>
    </source>
</evidence>
<comment type="subcellular location">
    <subcellularLocation>
        <location evidence="1">Membrane</location>
        <topology evidence="1">Multi-pass membrane protein</topology>
    </subcellularLocation>
</comment>
<evidence type="ECO:0000256" key="6">
    <source>
        <dbReference type="ARBA" id="ARBA00022771"/>
    </source>
</evidence>
<keyword evidence="8" id="KW-0862">Zinc</keyword>
<dbReference type="EMBL" id="BDQV01000149">
    <property type="protein sequence ID" value="GAY56969.1"/>
    <property type="molecule type" value="Genomic_DNA"/>
</dbReference>
<dbReference type="InterPro" id="IPR036443">
    <property type="entry name" value="Znf_RanBP2_sf"/>
</dbReference>
<dbReference type="GO" id="GO:0016020">
    <property type="term" value="C:membrane"/>
    <property type="evidence" value="ECO:0007669"/>
    <property type="project" value="UniProtKB-SubCell"/>
</dbReference>
<dbReference type="Proteomes" id="UP000236630">
    <property type="component" value="Unassembled WGS sequence"/>
</dbReference>
<feature type="transmembrane region" description="Helical" evidence="12">
    <location>
        <begin position="188"/>
        <end position="218"/>
    </location>
</feature>
<dbReference type="InterPro" id="IPR022764">
    <property type="entry name" value="Peptidase_S54_rhomboid_dom"/>
</dbReference>
<dbReference type="SUPFAM" id="SSF144091">
    <property type="entry name" value="Rhomboid-like"/>
    <property type="match status" value="1"/>
</dbReference>
<dbReference type="Gene3D" id="2.30.30.380">
    <property type="entry name" value="Zn-finger domain of Sec23/24"/>
    <property type="match status" value="1"/>
</dbReference>
<dbReference type="Pfam" id="PF00641">
    <property type="entry name" value="Zn_ribbon_RanBP"/>
    <property type="match status" value="1"/>
</dbReference>
<dbReference type="PROSITE" id="PS50199">
    <property type="entry name" value="ZF_RANBP2_2"/>
    <property type="match status" value="1"/>
</dbReference>
<dbReference type="SMART" id="SM00547">
    <property type="entry name" value="ZnF_RBZ"/>
    <property type="match status" value="1"/>
</dbReference>